<dbReference type="EC" id="3.4.21.84" evidence="9"/>
<keyword evidence="12" id="KW-1185">Reference proteome</keyword>
<dbReference type="SMART" id="SM00020">
    <property type="entry name" value="Tryp_SPc"/>
    <property type="match status" value="1"/>
</dbReference>
<dbReference type="InterPro" id="IPR001314">
    <property type="entry name" value="Peptidase_S1A"/>
</dbReference>
<keyword evidence="4" id="KW-0378">Hydrolase</keyword>
<accession>A0A226F4Q0</accession>
<evidence type="ECO:0000256" key="4">
    <source>
        <dbReference type="ARBA" id="ARBA00022801"/>
    </source>
</evidence>
<dbReference type="GO" id="GO:0004252">
    <property type="term" value="F:serine-type endopeptidase activity"/>
    <property type="evidence" value="ECO:0007669"/>
    <property type="project" value="InterPro"/>
</dbReference>
<evidence type="ECO:0000256" key="1">
    <source>
        <dbReference type="ARBA" id="ARBA00022659"/>
    </source>
</evidence>
<keyword evidence="7" id="KW-1015">Disulfide bond</keyword>
<evidence type="ECO:0000256" key="7">
    <source>
        <dbReference type="ARBA" id="ARBA00023157"/>
    </source>
</evidence>
<evidence type="ECO:0000256" key="2">
    <source>
        <dbReference type="ARBA" id="ARBA00022670"/>
    </source>
</evidence>
<sequence>MRNQQTSGTLTLCSCMEVRITGNDSSSRHVPDNESRIVGGEEAIPHEFPWLIRIQRKTSQSLVCGGTIIDRNLILTAAHCIGNAKDDANKYEVLGGAHDMNAMEDTRQVRSITRINCHKEFNIDTFQNDICILVLASDLTWTRSVGPIKLANTSSVIPNSGTTAGFGVTVEGSSATSNLLQKVTVPIVSNERCFLLYKEHVEITNEMMCAGISGKDSCQGDSGGGLMCKSQNQETILCGIVSFGAGCGHEDFPGVYSRVSSYEAWISENSASSFSLVPITILTFSTLLKVVTFD</sequence>
<dbReference type="STRING" id="158441.A0A226F4Q0"/>
<keyword evidence="5" id="KW-0353">Hemolymph clotting</keyword>
<dbReference type="InterPro" id="IPR018114">
    <property type="entry name" value="TRYPSIN_HIS"/>
</dbReference>
<dbReference type="PANTHER" id="PTHR24252:SF7">
    <property type="entry name" value="HYALIN"/>
    <property type="match status" value="1"/>
</dbReference>
<dbReference type="GO" id="GO:0006508">
    <property type="term" value="P:proteolysis"/>
    <property type="evidence" value="ECO:0007669"/>
    <property type="project" value="UniProtKB-KW"/>
</dbReference>
<dbReference type="InterPro" id="IPR043504">
    <property type="entry name" value="Peptidase_S1_PA_chymotrypsin"/>
</dbReference>
<dbReference type="GO" id="GO:0042381">
    <property type="term" value="P:hemolymph coagulation"/>
    <property type="evidence" value="ECO:0007669"/>
    <property type="project" value="UniProtKB-KW"/>
</dbReference>
<dbReference type="AlphaFoldDB" id="A0A226F4Q0"/>
<dbReference type="SUPFAM" id="SSF50494">
    <property type="entry name" value="Trypsin-like serine proteases"/>
    <property type="match status" value="1"/>
</dbReference>
<keyword evidence="2" id="KW-0645">Protease</keyword>
<evidence type="ECO:0000256" key="3">
    <source>
        <dbReference type="ARBA" id="ARBA00022729"/>
    </source>
</evidence>
<evidence type="ECO:0000256" key="6">
    <source>
        <dbReference type="ARBA" id="ARBA00022825"/>
    </source>
</evidence>
<comment type="caution">
    <text evidence="11">The sequence shown here is derived from an EMBL/GenBank/DDBJ whole genome shotgun (WGS) entry which is preliminary data.</text>
</comment>
<dbReference type="PRINTS" id="PR00722">
    <property type="entry name" value="CHYMOTRYPSIN"/>
</dbReference>
<dbReference type="Gene3D" id="2.40.10.10">
    <property type="entry name" value="Trypsin-like serine proteases"/>
    <property type="match status" value="1"/>
</dbReference>
<evidence type="ECO:0000256" key="5">
    <source>
        <dbReference type="ARBA" id="ARBA00022820"/>
    </source>
</evidence>
<dbReference type="EMBL" id="LNIX01000001">
    <property type="protein sequence ID" value="OXA64161.1"/>
    <property type="molecule type" value="Genomic_DNA"/>
</dbReference>
<dbReference type="Proteomes" id="UP000198287">
    <property type="component" value="Unassembled WGS sequence"/>
</dbReference>
<dbReference type="PROSITE" id="PS00134">
    <property type="entry name" value="TRYPSIN_HIS"/>
    <property type="match status" value="1"/>
</dbReference>
<dbReference type="InterPro" id="IPR009003">
    <property type="entry name" value="Peptidase_S1_PA"/>
</dbReference>
<proteinExistence type="predicted"/>
<dbReference type="FunFam" id="2.40.10.10:FF:000120">
    <property type="entry name" value="Putative serine protease"/>
    <property type="match status" value="1"/>
</dbReference>
<protein>
    <recommendedName>
        <fullName evidence="9">limulus clotting factor C</fullName>
        <ecNumber evidence="9">3.4.21.84</ecNumber>
    </recommendedName>
</protein>
<evidence type="ECO:0000313" key="11">
    <source>
        <dbReference type="EMBL" id="OXA64161.1"/>
    </source>
</evidence>
<dbReference type="OrthoDB" id="10059102at2759"/>
<name>A0A226F4Q0_FOLCA</name>
<feature type="domain" description="Peptidase S1" evidence="10">
    <location>
        <begin position="37"/>
        <end position="271"/>
    </location>
</feature>
<dbReference type="CDD" id="cd00190">
    <property type="entry name" value="Tryp_SPc"/>
    <property type="match status" value="1"/>
</dbReference>
<keyword evidence="6" id="KW-0720">Serine protease</keyword>
<keyword evidence="1" id="KW-0768">Sushi</keyword>
<evidence type="ECO:0000313" key="12">
    <source>
        <dbReference type="Proteomes" id="UP000198287"/>
    </source>
</evidence>
<evidence type="ECO:0000259" key="10">
    <source>
        <dbReference type="PROSITE" id="PS50240"/>
    </source>
</evidence>
<dbReference type="PANTHER" id="PTHR24252">
    <property type="entry name" value="ACROSIN-RELATED"/>
    <property type="match status" value="1"/>
</dbReference>
<dbReference type="PROSITE" id="PS50240">
    <property type="entry name" value="TRYPSIN_DOM"/>
    <property type="match status" value="1"/>
</dbReference>
<gene>
    <name evidence="11" type="ORF">Fcan01_02109</name>
</gene>
<reference evidence="11 12" key="1">
    <citation type="submission" date="2015-12" db="EMBL/GenBank/DDBJ databases">
        <title>The genome of Folsomia candida.</title>
        <authorList>
            <person name="Faddeeva A."/>
            <person name="Derks M.F."/>
            <person name="Anvar Y."/>
            <person name="Smit S."/>
            <person name="Van Straalen N."/>
            <person name="Roelofs D."/>
        </authorList>
    </citation>
    <scope>NUCLEOTIDE SEQUENCE [LARGE SCALE GENOMIC DNA]</scope>
    <source>
        <strain evidence="11 12">VU population</strain>
        <tissue evidence="11">Whole body</tissue>
    </source>
</reference>
<evidence type="ECO:0000256" key="8">
    <source>
        <dbReference type="ARBA" id="ARBA00052079"/>
    </source>
</evidence>
<evidence type="ECO:0000256" key="9">
    <source>
        <dbReference type="ARBA" id="ARBA00066707"/>
    </source>
</evidence>
<dbReference type="Pfam" id="PF00089">
    <property type="entry name" value="Trypsin"/>
    <property type="match status" value="1"/>
</dbReference>
<dbReference type="InterPro" id="IPR001254">
    <property type="entry name" value="Trypsin_dom"/>
</dbReference>
<dbReference type="PROSITE" id="PS51257">
    <property type="entry name" value="PROKAR_LIPOPROTEIN"/>
    <property type="match status" value="1"/>
</dbReference>
<organism evidence="11 12">
    <name type="scientific">Folsomia candida</name>
    <name type="common">Springtail</name>
    <dbReference type="NCBI Taxonomy" id="158441"/>
    <lineage>
        <taxon>Eukaryota</taxon>
        <taxon>Metazoa</taxon>
        <taxon>Ecdysozoa</taxon>
        <taxon>Arthropoda</taxon>
        <taxon>Hexapoda</taxon>
        <taxon>Collembola</taxon>
        <taxon>Entomobryomorpha</taxon>
        <taxon>Isotomoidea</taxon>
        <taxon>Isotomidae</taxon>
        <taxon>Proisotominae</taxon>
        <taxon>Folsomia</taxon>
    </lineage>
</organism>
<keyword evidence="3" id="KW-0732">Signal</keyword>
<comment type="catalytic activity">
    <reaction evidence="8">
        <text>Selective cleavage of 103-Arg-|-Ser-104 and 124-Ile-|-Ile-125 bonds in Limulus clotting factor B to form activated factor B. Cleavage of -Pro-Arg-|-Xaa- bonds in synthetic substrates.</text>
        <dbReference type="EC" id="3.4.21.84"/>
    </reaction>
</comment>